<gene>
    <name evidence="1" type="ORF">H1R20_g13613</name>
</gene>
<organism evidence="1 2">
    <name type="scientific">Candolleomyces eurysporus</name>
    <dbReference type="NCBI Taxonomy" id="2828524"/>
    <lineage>
        <taxon>Eukaryota</taxon>
        <taxon>Fungi</taxon>
        <taxon>Dikarya</taxon>
        <taxon>Basidiomycota</taxon>
        <taxon>Agaricomycotina</taxon>
        <taxon>Agaricomycetes</taxon>
        <taxon>Agaricomycetidae</taxon>
        <taxon>Agaricales</taxon>
        <taxon>Agaricineae</taxon>
        <taxon>Psathyrellaceae</taxon>
        <taxon>Candolleomyces</taxon>
    </lineage>
</organism>
<dbReference type="InterPro" id="IPR032675">
    <property type="entry name" value="LRR_dom_sf"/>
</dbReference>
<accession>A0A9W8MCC8</accession>
<sequence>MLEWSKNAPLTVRFSPKSISFNDILCKIATQTNRLRVVELCRGWAGTRLELPKILSSFDKTAPILEKLVLEGAISNTESGEQHAIPKNFLQHGAPALQHLDITQFAIRWDPLPLSSTLTYLRLENVAPEHRPTRKSFLESMTKMSRLETLNLSAWLPLSDDVSHPESSSITLPSLRTLKLRDSSPEVLQFFAATQVPKEARINIELSDTDPKSESFGSLFSALRKGWILSKDIVLDAGVSLGQSEIVDLRIVEPASASHGFAMSNEDDELQLTCWFKNHDPPPKFDVDNPPASLALKLKRCNSVIGNSLLAALAERLDLSSLRSLKIASHQFPTAETFELFKGLTKLDKLAIWYSYDALSNFLEVSKKTKGEDDPPFPALRSLHLHGVDFDEDLTGKAYKTVDALGTALDDRHEYHPSIERLIIERCTNFDEGHWDQLSCTLPEEVRLVWDEVEDIRRPPDDSYYGRYNRFEYDWAGRLY</sequence>
<evidence type="ECO:0000313" key="2">
    <source>
        <dbReference type="Proteomes" id="UP001140091"/>
    </source>
</evidence>
<feature type="non-terminal residue" evidence="1">
    <location>
        <position position="480"/>
    </location>
</feature>
<comment type="caution">
    <text evidence="1">The sequence shown here is derived from an EMBL/GenBank/DDBJ whole genome shotgun (WGS) entry which is preliminary data.</text>
</comment>
<name>A0A9W8MCC8_9AGAR</name>
<protein>
    <recommendedName>
        <fullName evidence="3">F-box domain-containing protein</fullName>
    </recommendedName>
</protein>
<proteinExistence type="predicted"/>
<evidence type="ECO:0008006" key="3">
    <source>
        <dbReference type="Google" id="ProtNLM"/>
    </source>
</evidence>
<keyword evidence="2" id="KW-1185">Reference proteome</keyword>
<dbReference type="AlphaFoldDB" id="A0A9W8MCC8"/>
<reference evidence="1" key="1">
    <citation type="submission" date="2022-06" db="EMBL/GenBank/DDBJ databases">
        <title>Genome Sequence of Candolleomyces eurysporus.</title>
        <authorList>
            <person name="Buettner E."/>
        </authorList>
    </citation>
    <scope>NUCLEOTIDE SEQUENCE</scope>
    <source>
        <strain evidence="1">VTCC 930004</strain>
    </source>
</reference>
<dbReference type="Proteomes" id="UP001140091">
    <property type="component" value="Unassembled WGS sequence"/>
</dbReference>
<dbReference type="EMBL" id="JANBPK010001330">
    <property type="protein sequence ID" value="KAJ2923484.1"/>
    <property type="molecule type" value="Genomic_DNA"/>
</dbReference>
<dbReference type="Gene3D" id="3.80.10.10">
    <property type="entry name" value="Ribonuclease Inhibitor"/>
    <property type="match status" value="1"/>
</dbReference>
<dbReference type="SUPFAM" id="SSF52047">
    <property type="entry name" value="RNI-like"/>
    <property type="match status" value="1"/>
</dbReference>
<evidence type="ECO:0000313" key="1">
    <source>
        <dbReference type="EMBL" id="KAJ2923484.1"/>
    </source>
</evidence>